<keyword evidence="3 11" id="KW-0808">Transferase</keyword>
<accession>A0A6I6D8Q5</accession>
<dbReference type="GO" id="GO:0000049">
    <property type="term" value="F:tRNA binding"/>
    <property type="evidence" value="ECO:0007669"/>
    <property type="project" value="UniProtKB-KW"/>
</dbReference>
<evidence type="ECO:0000256" key="1">
    <source>
        <dbReference type="ARBA" id="ARBA00022490"/>
    </source>
</evidence>
<evidence type="ECO:0000256" key="9">
    <source>
        <dbReference type="ARBA" id="ARBA00051542"/>
    </source>
</evidence>
<protein>
    <recommendedName>
        <fullName evidence="11">tRNA-specific 2-thiouridylase MnmA</fullName>
        <ecNumber evidence="11">2.8.1.13</ecNumber>
    </recommendedName>
</protein>
<dbReference type="Proteomes" id="UP000426444">
    <property type="component" value="Chromosome"/>
</dbReference>
<dbReference type="GO" id="GO:0005524">
    <property type="term" value="F:ATP binding"/>
    <property type="evidence" value="ECO:0007669"/>
    <property type="project" value="UniProtKB-KW"/>
</dbReference>
<organism evidence="14 15">
    <name type="scientific">Candidatus Syntrophocurvum alkaliphilum</name>
    <dbReference type="NCBI Taxonomy" id="2293317"/>
    <lineage>
        <taxon>Bacteria</taxon>
        <taxon>Bacillati</taxon>
        <taxon>Bacillota</taxon>
        <taxon>Clostridia</taxon>
        <taxon>Eubacteriales</taxon>
        <taxon>Syntrophomonadaceae</taxon>
        <taxon>Candidatus Syntrophocurvum</taxon>
    </lineage>
</organism>
<keyword evidence="6 11" id="KW-0067">ATP-binding</keyword>
<evidence type="ECO:0000256" key="8">
    <source>
        <dbReference type="ARBA" id="ARBA00023157"/>
    </source>
</evidence>
<proteinExistence type="inferred from homology"/>
<keyword evidence="1 11" id="KW-0963">Cytoplasm</keyword>
<evidence type="ECO:0000256" key="5">
    <source>
        <dbReference type="ARBA" id="ARBA00022741"/>
    </source>
</evidence>
<dbReference type="SUPFAM" id="SSF52402">
    <property type="entry name" value="Adenine nucleotide alpha hydrolases-like"/>
    <property type="match status" value="1"/>
</dbReference>
<feature type="domain" description="tRNA-specific 2-thiouridylase MnmA-like C-terminal" evidence="12">
    <location>
        <begin position="263"/>
        <end position="338"/>
    </location>
</feature>
<dbReference type="InterPro" id="IPR046885">
    <property type="entry name" value="MnmA-like_C"/>
</dbReference>
<feature type="active site" description="Cysteine persulfide intermediate" evidence="11">
    <location>
        <position position="186"/>
    </location>
</feature>
<dbReference type="Gene3D" id="3.40.50.620">
    <property type="entry name" value="HUPs"/>
    <property type="match status" value="1"/>
</dbReference>
<evidence type="ECO:0000259" key="13">
    <source>
        <dbReference type="Pfam" id="PF20259"/>
    </source>
</evidence>
<keyword evidence="7 11" id="KW-0694">RNA-binding</keyword>
<reference evidence="15" key="1">
    <citation type="journal article" date="2019" name="Microbiology">
        <title>Complete Genome Sequence of an Uncultured Bacterium of the Candidate Phylum Bipolaricaulota.</title>
        <authorList>
            <person name="Kadnikov V.V."/>
            <person name="Mardanov A.V."/>
            <person name="Beletsky A.V."/>
            <person name="Frank Y.A."/>
            <person name="Karnachuk O.V."/>
            <person name="Ravin N.V."/>
        </authorList>
    </citation>
    <scope>NUCLEOTIDE SEQUENCE [LARGE SCALE GENOMIC DNA]</scope>
</reference>
<feature type="binding site" evidence="11">
    <location>
        <position position="32"/>
    </location>
    <ligand>
        <name>ATP</name>
        <dbReference type="ChEBI" id="CHEBI:30616"/>
    </ligand>
</feature>
<dbReference type="HAMAP" id="MF_00144">
    <property type="entry name" value="tRNA_thiouridyl_MnmA"/>
    <property type="match status" value="1"/>
</dbReference>
<evidence type="ECO:0000259" key="12">
    <source>
        <dbReference type="Pfam" id="PF20258"/>
    </source>
</evidence>
<dbReference type="InterPro" id="IPR046884">
    <property type="entry name" value="MnmA-like_central"/>
</dbReference>
<evidence type="ECO:0000256" key="3">
    <source>
        <dbReference type="ARBA" id="ARBA00022679"/>
    </source>
</evidence>
<dbReference type="EMBL" id="CP046457">
    <property type="protein sequence ID" value="QGT98897.1"/>
    <property type="molecule type" value="Genomic_DNA"/>
</dbReference>
<dbReference type="Gene3D" id="2.40.30.10">
    <property type="entry name" value="Translation factors"/>
    <property type="match status" value="1"/>
</dbReference>
<dbReference type="PANTHER" id="PTHR11933:SF5">
    <property type="entry name" value="MITOCHONDRIAL TRNA-SPECIFIC 2-THIOURIDYLASE 1"/>
    <property type="match status" value="1"/>
</dbReference>
<feature type="site" description="Interaction with tRNA" evidence="11">
    <location>
        <position position="112"/>
    </location>
</feature>
<comment type="caution">
    <text evidence="11">Lacks conserved residue(s) required for the propagation of feature annotation.</text>
</comment>
<dbReference type="FunFam" id="2.30.30.280:FF:000001">
    <property type="entry name" value="tRNA-specific 2-thiouridylase MnmA"/>
    <property type="match status" value="1"/>
</dbReference>
<feature type="region of interest" description="Interaction with tRNA" evidence="11">
    <location>
        <begin position="135"/>
        <end position="137"/>
    </location>
</feature>
<feature type="site" description="Interaction with tRNA" evidence="11">
    <location>
        <position position="322"/>
    </location>
</feature>
<dbReference type="Pfam" id="PF03054">
    <property type="entry name" value="tRNA_Me_trans"/>
    <property type="match status" value="1"/>
</dbReference>
<keyword evidence="4 11" id="KW-0819">tRNA processing</keyword>
<dbReference type="InterPro" id="IPR023382">
    <property type="entry name" value="MnmA-like_central_sf"/>
</dbReference>
<dbReference type="PANTHER" id="PTHR11933">
    <property type="entry name" value="TRNA 5-METHYLAMINOMETHYL-2-THIOURIDYLATE -METHYLTRANSFERASE"/>
    <property type="match status" value="1"/>
</dbReference>
<comment type="similarity">
    <text evidence="11">Belongs to the MnmA/TRMU family.</text>
</comment>
<gene>
    <name evidence="11" type="primary">mnmA</name>
    <name evidence="14" type="ORF">SYNTR_0304</name>
</gene>
<name>A0A6I6D8Q5_9FIRM</name>
<feature type="active site" description="Nucleophile" evidence="11">
    <location>
        <position position="87"/>
    </location>
</feature>
<evidence type="ECO:0000256" key="6">
    <source>
        <dbReference type="ARBA" id="ARBA00022840"/>
    </source>
</evidence>
<evidence type="ECO:0000256" key="11">
    <source>
        <dbReference type="HAMAP-Rule" id="MF_00144"/>
    </source>
</evidence>
<dbReference type="FunFam" id="2.40.30.10:FF:000023">
    <property type="entry name" value="tRNA-specific 2-thiouridylase MnmA"/>
    <property type="match status" value="1"/>
</dbReference>
<comment type="function">
    <text evidence="10 11">Catalyzes the 2-thiolation of uridine at the wobble position (U34) of tRNA, leading to the formation of s(2)U34.</text>
</comment>
<evidence type="ECO:0000256" key="2">
    <source>
        <dbReference type="ARBA" id="ARBA00022555"/>
    </source>
</evidence>
<dbReference type="Gene3D" id="2.30.30.280">
    <property type="entry name" value="Adenine nucleotide alpha hydrolases-like domains"/>
    <property type="match status" value="1"/>
</dbReference>
<dbReference type="KEGG" id="salq:SYNTR_0304"/>
<evidence type="ECO:0000256" key="7">
    <source>
        <dbReference type="ARBA" id="ARBA00022884"/>
    </source>
</evidence>
<comment type="catalytic activity">
    <reaction evidence="9 11">
        <text>S-sulfanyl-L-cysteinyl-[protein] + uridine(34) in tRNA + AH2 + ATP = 2-thiouridine(34) in tRNA + L-cysteinyl-[protein] + A + AMP + diphosphate + H(+)</text>
        <dbReference type="Rhea" id="RHEA:47032"/>
        <dbReference type="Rhea" id="RHEA-COMP:10131"/>
        <dbReference type="Rhea" id="RHEA-COMP:11726"/>
        <dbReference type="Rhea" id="RHEA-COMP:11727"/>
        <dbReference type="Rhea" id="RHEA-COMP:11728"/>
        <dbReference type="ChEBI" id="CHEBI:13193"/>
        <dbReference type="ChEBI" id="CHEBI:15378"/>
        <dbReference type="ChEBI" id="CHEBI:17499"/>
        <dbReference type="ChEBI" id="CHEBI:29950"/>
        <dbReference type="ChEBI" id="CHEBI:30616"/>
        <dbReference type="ChEBI" id="CHEBI:33019"/>
        <dbReference type="ChEBI" id="CHEBI:61963"/>
        <dbReference type="ChEBI" id="CHEBI:65315"/>
        <dbReference type="ChEBI" id="CHEBI:87170"/>
        <dbReference type="ChEBI" id="CHEBI:456215"/>
        <dbReference type="EC" id="2.8.1.13"/>
    </reaction>
</comment>
<dbReference type="InterPro" id="IPR004506">
    <property type="entry name" value="MnmA-like"/>
</dbReference>
<dbReference type="Pfam" id="PF20259">
    <property type="entry name" value="tRNA_Me_trans_M"/>
    <property type="match status" value="1"/>
</dbReference>
<comment type="subcellular location">
    <subcellularLocation>
        <location evidence="11">Cytoplasm</location>
    </subcellularLocation>
</comment>
<dbReference type="GO" id="GO:0005737">
    <property type="term" value="C:cytoplasm"/>
    <property type="evidence" value="ECO:0007669"/>
    <property type="project" value="UniProtKB-SubCell"/>
</dbReference>
<keyword evidence="8" id="KW-1015">Disulfide bond</keyword>
<sequence length="342" mass="38578">MKVAVLMSGGVDSTIVALLLKEQGYNIMGLTMINWDKEVGYKAQKVAAKLGIEHQIVDLSRQFSDNVVDYFCKKYKEGHTPNPCVECNRNIKFGELLNIAKNYGCDKVATGHYAQIEYDEKKKRYLLKKGVDTKKDQSYFLYALKQNQLSNIMFPLGDLTKEQVKQLAIDYNFSEVANSAESQEVCFITGDYRDFLSTRINQKSGKIIDTAGKLLGNHKGLGYYTIGQRKGLGISAGRPLYVIDLDIERNQLIVGDEHELYKNKLTSTNNNFIAMNELNDELRVKAKVRYRAKESEANIIPKPDKTIEVQFVKPQRAITPGQAVVFYDGDYVVGGGEIAREL</sequence>
<keyword evidence="5 11" id="KW-0547">Nucleotide-binding</keyword>
<dbReference type="GO" id="GO:0103016">
    <property type="term" value="F:tRNA-uridine 2-sulfurtransferase activity"/>
    <property type="evidence" value="ECO:0007669"/>
    <property type="project" value="UniProtKB-EC"/>
</dbReference>
<dbReference type="NCBIfam" id="TIGR00420">
    <property type="entry name" value="trmU"/>
    <property type="match status" value="1"/>
</dbReference>
<dbReference type="OrthoDB" id="9800696at2"/>
<evidence type="ECO:0000313" key="14">
    <source>
        <dbReference type="EMBL" id="QGT98897.1"/>
    </source>
</evidence>
<dbReference type="Pfam" id="PF20258">
    <property type="entry name" value="tRNA_Me_trans_C"/>
    <property type="match status" value="1"/>
</dbReference>
<dbReference type="AlphaFoldDB" id="A0A6I6D8Q5"/>
<feature type="binding site" evidence="11">
    <location>
        <begin position="6"/>
        <end position="13"/>
    </location>
    <ligand>
        <name>ATP</name>
        <dbReference type="ChEBI" id="CHEBI:30616"/>
    </ligand>
</feature>
<dbReference type="RefSeq" id="WP_156202844.1">
    <property type="nucleotide sequence ID" value="NZ_CP046457.1"/>
</dbReference>
<evidence type="ECO:0000256" key="4">
    <source>
        <dbReference type="ARBA" id="ARBA00022694"/>
    </source>
</evidence>
<feature type="domain" description="tRNA-specific 2-thiouridylase MnmA-like central" evidence="13">
    <location>
        <begin position="193"/>
        <end position="256"/>
    </location>
</feature>
<feature type="binding site" evidence="11">
    <location>
        <position position="111"/>
    </location>
    <ligand>
        <name>ATP</name>
        <dbReference type="ChEBI" id="CHEBI:30616"/>
    </ligand>
</feature>
<evidence type="ECO:0000313" key="15">
    <source>
        <dbReference type="Proteomes" id="UP000426444"/>
    </source>
</evidence>
<feature type="region of interest" description="Interaction with tRNA" evidence="11">
    <location>
        <begin position="289"/>
        <end position="290"/>
    </location>
</feature>
<keyword evidence="15" id="KW-1185">Reference proteome</keyword>
<dbReference type="EC" id="2.8.1.13" evidence="11"/>
<dbReference type="CDD" id="cd01998">
    <property type="entry name" value="MnmA_TRMU-like"/>
    <property type="match status" value="1"/>
</dbReference>
<dbReference type="NCBIfam" id="NF001138">
    <property type="entry name" value="PRK00143.1"/>
    <property type="match status" value="1"/>
</dbReference>
<keyword evidence="2 11" id="KW-0820">tRNA-binding</keyword>
<dbReference type="InterPro" id="IPR014729">
    <property type="entry name" value="Rossmann-like_a/b/a_fold"/>
</dbReference>
<dbReference type="GO" id="GO:0002143">
    <property type="term" value="P:tRNA wobble position uridine thiolation"/>
    <property type="evidence" value="ECO:0007669"/>
    <property type="project" value="TreeGrafter"/>
</dbReference>
<evidence type="ECO:0000256" key="10">
    <source>
        <dbReference type="ARBA" id="ARBA00056575"/>
    </source>
</evidence>